<evidence type="ECO:0000313" key="2">
    <source>
        <dbReference type="EMBL" id="NKF21272.1"/>
    </source>
</evidence>
<evidence type="ECO:0000256" key="1">
    <source>
        <dbReference type="SAM" id="SignalP"/>
    </source>
</evidence>
<evidence type="ECO:0000313" key="3">
    <source>
        <dbReference type="Proteomes" id="UP000653472"/>
    </source>
</evidence>
<organism evidence="2 3">
    <name type="scientific">Solimonas marina</name>
    <dbReference type="NCBI Taxonomy" id="2714601"/>
    <lineage>
        <taxon>Bacteria</taxon>
        <taxon>Pseudomonadati</taxon>
        <taxon>Pseudomonadota</taxon>
        <taxon>Gammaproteobacteria</taxon>
        <taxon>Nevskiales</taxon>
        <taxon>Nevskiaceae</taxon>
        <taxon>Solimonas</taxon>
    </lineage>
</organism>
<dbReference type="SUPFAM" id="SSF75011">
    <property type="entry name" value="3-carboxy-cis,cis-mucoante lactonizing enzyme"/>
    <property type="match status" value="1"/>
</dbReference>
<feature type="signal peptide" evidence="1">
    <location>
        <begin position="1"/>
        <end position="19"/>
    </location>
</feature>
<dbReference type="RefSeq" id="WP_168146501.1">
    <property type="nucleotide sequence ID" value="NZ_JAAVXB010000001.1"/>
</dbReference>
<comment type="caution">
    <text evidence="2">The sequence shown here is derived from an EMBL/GenBank/DDBJ whole genome shotgun (WGS) entry which is preliminary data.</text>
</comment>
<dbReference type="Proteomes" id="UP000653472">
    <property type="component" value="Unassembled WGS sequence"/>
</dbReference>
<dbReference type="EMBL" id="JAAVXB010000001">
    <property type="protein sequence ID" value="NKF21272.1"/>
    <property type="molecule type" value="Genomic_DNA"/>
</dbReference>
<dbReference type="AlphaFoldDB" id="A0A969W644"/>
<keyword evidence="1" id="KW-0732">Signal</keyword>
<proteinExistence type="predicted"/>
<name>A0A969W644_9GAMM</name>
<reference evidence="2" key="1">
    <citation type="submission" date="2020-03" db="EMBL/GenBank/DDBJ databases">
        <title>Solimonas marina sp. nov., isolated from deep seawater of the Pacific Ocean.</title>
        <authorList>
            <person name="Liu X."/>
            <person name="Lai Q."/>
            <person name="Sun F."/>
            <person name="Gai Y."/>
            <person name="Li G."/>
            <person name="Shao Z."/>
        </authorList>
    </citation>
    <scope>NUCLEOTIDE SEQUENCE</scope>
    <source>
        <strain evidence="2">C16B3</strain>
    </source>
</reference>
<sequence length="298" mass="31593">MHNATLPTLLLAIALTACGGGGGADGDNGSITRFTVEQADLTESSGLARSQRADDLYWSHNDSGGPTDVYAFDGAGNTRGVLHLAPTLNLDWEDVSSFSEGGEPYLLVGDIGDNSAIRPSVRFYIVGEPALDDSAATVNAAPTQTTIVRYPDGARDCESIAVDADEGMVYLLSKRDAVPHLYRVPLHPTSLIVSAEALGEINIPRAPADAESPERINWVTSMDFDAERRRAAVVTLTQAYVYTRGDGESWADAFQRAPSAYALPDDPQIEAIAFSADGQELLVTSEGSPTPAAHLALD</sequence>
<accession>A0A969W644</accession>
<gene>
    <name evidence="2" type="ORF">G7Y82_03005</name>
</gene>
<keyword evidence="3" id="KW-1185">Reference proteome</keyword>
<feature type="chain" id="PRO_5036799188" evidence="1">
    <location>
        <begin position="20"/>
        <end position="298"/>
    </location>
</feature>
<protein>
    <submittedName>
        <fullName evidence="2">Uncharacterized protein</fullName>
    </submittedName>
</protein>